<feature type="region of interest" description="Disordered" evidence="1">
    <location>
        <begin position="629"/>
        <end position="652"/>
    </location>
</feature>
<feature type="compositionally biased region" description="Polar residues" evidence="1">
    <location>
        <begin position="129"/>
        <end position="138"/>
    </location>
</feature>
<feature type="compositionally biased region" description="Low complexity" evidence="1">
    <location>
        <begin position="51"/>
        <end position="79"/>
    </location>
</feature>
<sequence length="684" mass="69298">MPARDAPALHPASRPKQPLLKHKASAPAVLAAVPMPRAALAAAPSVPPPRRTQSPSTASAAPPPSKTQTQSISQTSPDTASIASNPAASHAPQIAPATGHSATAPKAAPIAQPKFPAAIAEEEFNNSSLEHILNSTTSRDLDGRDTDRMQSGSTAPSAAKDARSMGPAIRRSTLGAAQLVRPAAHAASAAEVPAASGRARMALRDDFMAIKRTSLFAAPLRVPKKHPSTSALSASSGMPGASGASRVGSSTAALLADREMPAAQAPVVTQPSQAAQVPVTMPLPLPFGDMRPAVRSLGQASRTPVAHKTAAMPFTPRARIHRDLVRELGMALMETTVAASPARATGTLHRSTSLQFTVGGSTLVAVDSGAPLSTVPPPLPSAMNAVAALTAGAPSRDDAQPAAVVLAPELARGSVVTTTAAQREPSPPAQPAAGHSKPRVPLPNPFDVLGIAPRTEISLQPPNTQGGGFVIPGVGSVTMQGGAIVLSAAAGTSSGAGSTAASSSSTSPLLLAGTADFAAHPEADDLVGSLLVGVDDSGAEHIHMQPLPPLHMRRTMSAGDVLALGHMRSRDAGDHDNASDATFTDGEGDGEVDESIASAHALRGPSHLYNLHAGAVSASALLTTSKQHYHSGGGAGGGGGGGNSSDEDESTLDSLRSELDALTSMEEQLLREIEQEAVRREIIM</sequence>
<feature type="compositionally biased region" description="Low complexity" evidence="1">
    <location>
        <begin position="230"/>
        <end position="245"/>
    </location>
</feature>
<organism evidence="2 3">
    <name type="scientific">Polyrhizophydium stewartii</name>
    <dbReference type="NCBI Taxonomy" id="2732419"/>
    <lineage>
        <taxon>Eukaryota</taxon>
        <taxon>Fungi</taxon>
        <taxon>Fungi incertae sedis</taxon>
        <taxon>Chytridiomycota</taxon>
        <taxon>Chytridiomycota incertae sedis</taxon>
        <taxon>Chytridiomycetes</taxon>
        <taxon>Rhizophydiales</taxon>
        <taxon>Rhizophydiales incertae sedis</taxon>
        <taxon>Polyrhizophydium</taxon>
    </lineage>
</organism>
<comment type="caution">
    <text evidence="2">The sequence shown here is derived from an EMBL/GenBank/DDBJ whole genome shotgun (WGS) entry which is preliminary data.</text>
</comment>
<feature type="region of interest" description="Disordered" evidence="1">
    <location>
        <begin position="225"/>
        <end position="246"/>
    </location>
</feature>
<gene>
    <name evidence="2" type="ORF">HK105_203868</name>
</gene>
<feature type="compositionally biased region" description="Basic and acidic residues" evidence="1">
    <location>
        <begin position="139"/>
        <end position="148"/>
    </location>
</feature>
<evidence type="ECO:0000313" key="2">
    <source>
        <dbReference type="EMBL" id="KAL2916438.1"/>
    </source>
</evidence>
<dbReference type="Proteomes" id="UP001527925">
    <property type="component" value="Unassembled WGS sequence"/>
</dbReference>
<evidence type="ECO:0000313" key="3">
    <source>
        <dbReference type="Proteomes" id="UP001527925"/>
    </source>
</evidence>
<feature type="compositionally biased region" description="Basic and acidic residues" evidence="1">
    <location>
        <begin position="569"/>
        <end position="578"/>
    </location>
</feature>
<protein>
    <submittedName>
        <fullName evidence="2">Uncharacterized protein</fullName>
    </submittedName>
</protein>
<feature type="region of interest" description="Disordered" evidence="1">
    <location>
        <begin position="569"/>
        <end position="591"/>
    </location>
</feature>
<accession>A0ABR4NA80</accession>
<feature type="compositionally biased region" description="Gly residues" evidence="1">
    <location>
        <begin position="631"/>
        <end position="643"/>
    </location>
</feature>
<dbReference type="EMBL" id="JADGIZ020000016">
    <property type="protein sequence ID" value="KAL2916438.1"/>
    <property type="molecule type" value="Genomic_DNA"/>
</dbReference>
<proteinExistence type="predicted"/>
<keyword evidence="3" id="KW-1185">Reference proteome</keyword>
<evidence type="ECO:0000256" key="1">
    <source>
        <dbReference type="SAM" id="MobiDB-lite"/>
    </source>
</evidence>
<feature type="region of interest" description="Disordered" evidence="1">
    <location>
        <begin position="1"/>
        <end position="23"/>
    </location>
</feature>
<reference evidence="2 3" key="1">
    <citation type="submission" date="2023-09" db="EMBL/GenBank/DDBJ databases">
        <title>Pangenome analysis of Batrachochytrium dendrobatidis and related Chytrids.</title>
        <authorList>
            <person name="Yacoub M.N."/>
            <person name="Stajich J.E."/>
            <person name="James T.Y."/>
        </authorList>
    </citation>
    <scope>NUCLEOTIDE SEQUENCE [LARGE SCALE GENOMIC DNA]</scope>
    <source>
        <strain evidence="2 3">JEL0888</strain>
    </source>
</reference>
<feature type="region of interest" description="Disordered" evidence="1">
    <location>
        <begin position="129"/>
        <end position="166"/>
    </location>
</feature>
<feature type="region of interest" description="Disordered" evidence="1">
    <location>
        <begin position="40"/>
        <end position="106"/>
    </location>
</feature>
<feature type="region of interest" description="Disordered" evidence="1">
    <location>
        <begin position="415"/>
        <end position="443"/>
    </location>
</feature>
<name>A0ABR4NA80_9FUNG</name>